<dbReference type="AlphaFoldDB" id="A0A7L5AFG6"/>
<sequence>MVNGCERPPSWCECHHIEHWVRDGGKTNIADGILLCKHHHLLLHNAHWEIVRRGSRYWLIPPPDVDPRQVPIEMRSKSAALRDFRAEQGRVADQGRAESRTRECAASEERTE</sequence>
<protein>
    <recommendedName>
        <fullName evidence="4">HNH endonuclease</fullName>
    </recommendedName>
</protein>
<evidence type="ECO:0000313" key="2">
    <source>
        <dbReference type="EMBL" id="QHO69213.1"/>
    </source>
</evidence>
<dbReference type="Proteomes" id="UP000464507">
    <property type="component" value="Chromosome"/>
</dbReference>
<accession>A0A7L5AFG6</accession>
<name>A0A7L5AFG6_9MICO</name>
<keyword evidence="3" id="KW-1185">Reference proteome</keyword>
<proteinExistence type="predicted"/>
<reference evidence="2 3" key="1">
    <citation type="submission" date="2016-09" db="EMBL/GenBank/DDBJ databases">
        <title>Complete genome sequence of microbes from the polar regions.</title>
        <authorList>
            <person name="Liao L."/>
            <person name="Chen B."/>
        </authorList>
    </citation>
    <scope>NUCLEOTIDE SEQUENCE [LARGE SCALE GENOMIC DNA]</scope>
    <source>
        <strain evidence="2 3">ZS314</strain>
    </source>
</reference>
<dbReference type="KEGG" id="mant:BHD05_05680"/>
<organism evidence="2 3">
    <name type="scientific">Marisediminicola antarctica</name>
    <dbReference type="NCBI Taxonomy" id="674079"/>
    <lineage>
        <taxon>Bacteria</taxon>
        <taxon>Bacillati</taxon>
        <taxon>Actinomycetota</taxon>
        <taxon>Actinomycetes</taxon>
        <taxon>Micrococcales</taxon>
        <taxon>Microbacteriaceae</taxon>
        <taxon>Marisediminicola</taxon>
    </lineage>
</organism>
<evidence type="ECO:0000313" key="3">
    <source>
        <dbReference type="Proteomes" id="UP000464507"/>
    </source>
</evidence>
<evidence type="ECO:0000256" key="1">
    <source>
        <dbReference type="SAM" id="MobiDB-lite"/>
    </source>
</evidence>
<gene>
    <name evidence="2" type="ORF">BHD05_05680</name>
</gene>
<feature type="region of interest" description="Disordered" evidence="1">
    <location>
        <begin position="84"/>
        <end position="112"/>
    </location>
</feature>
<evidence type="ECO:0008006" key="4">
    <source>
        <dbReference type="Google" id="ProtNLM"/>
    </source>
</evidence>
<dbReference type="EMBL" id="CP017146">
    <property type="protein sequence ID" value="QHO69213.1"/>
    <property type="molecule type" value="Genomic_DNA"/>
</dbReference>